<proteinExistence type="predicted"/>
<evidence type="ECO:0000313" key="3">
    <source>
        <dbReference type="Proteomes" id="UP000192932"/>
    </source>
</evidence>
<dbReference type="Gene3D" id="1.10.1660.10">
    <property type="match status" value="1"/>
</dbReference>
<geneLocation type="plasmid" evidence="2 3">
    <name>unnamed2</name>
</geneLocation>
<dbReference type="AlphaFoldDB" id="A0A1W6AIT6"/>
<dbReference type="EMBL" id="CP020745">
    <property type="protein sequence ID" value="ARJ25641.1"/>
    <property type="molecule type" value="Genomic_DNA"/>
</dbReference>
<evidence type="ECO:0008006" key="4">
    <source>
        <dbReference type="Google" id="ProtNLM"/>
    </source>
</evidence>
<organism evidence="2 3">
    <name type="scientific">Bacillus mycoides</name>
    <dbReference type="NCBI Taxonomy" id="1405"/>
    <lineage>
        <taxon>Bacteria</taxon>
        <taxon>Bacillati</taxon>
        <taxon>Bacillota</taxon>
        <taxon>Bacilli</taxon>
        <taxon>Bacillales</taxon>
        <taxon>Bacillaceae</taxon>
        <taxon>Bacillus</taxon>
        <taxon>Bacillus cereus group</taxon>
    </lineage>
</organism>
<accession>A0A1W6AIT6</accession>
<dbReference type="RefSeq" id="WP_085313369.1">
    <property type="nucleotide sequence ID" value="NZ_CP020745.1"/>
</dbReference>
<keyword evidence="2" id="KW-0614">Plasmid</keyword>
<dbReference type="Proteomes" id="UP000192932">
    <property type="component" value="Plasmid unnamed2"/>
</dbReference>
<evidence type="ECO:0000256" key="1">
    <source>
        <dbReference type="SAM" id="Coils"/>
    </source>
</evidence>
<name>A0A1W6AIT6_BACMY</name>
<sequence>MEEKRDVVGEVHLKTIDVSHITNLAESTIRKYSLELEKQGYRFNKDGDTRLYHTDDVTVFNTLKEIREKTKVSLSHAVAVLMTQQAKLLQSVAAKEVAVSMVEGREEQHALQNVSLEIQKHFESMKAEFISFREELETERQSNQFFRHELEAERHKNQELENKLDHIMDELKKLNSKTNTINQEPKRKKLFGLF</sequence>
<evidence type="ECO:0000313" key="2">
    <source>
        <dbReference type="EMBL" id="ARJ25641.1"/>
    </source>
</evidence>
<gene>
    <name evidence="2" type="ORF">B7492_31855</name>
</gene>
<reference evidence="2 3" key="1">
    <citation type="submission" date="2017-04" db="EMBL/GenBank/DDBJ databases">
        <title>The Characteristic of a Fine Plant Growth-Promoting Rhizobacteria Bacillus mycoides Gnyt1 and its Whole Genome Sequencing Analysis.</title>
        <authorList>
            <person name="Li J.H."/>
            <person name="Yao T."/>
        </authorList>
    </citation>
    <scope>NUCLEOTIDE SEQUENCE [LARGE SCALE GENOMIC DNA]</scope>
    <source>
        <strain evidence="2 3">Gnyt1</strain>
        <plasmid evidence="3">Plasmid unnamed2</plasmid>
    </source>
</reference>
<keyword evidence="1" id="KW-0175">Coiled coil</keyword>
<feature type="coiled-coil region" evidence="1">
    <location>
        <begin position="143"/>
        <end position="184"/>
    </location>
</feature>
<protein>
    <recommendedName>
        <fullName evidence="4">HTH merR-type domain-containing protein</fullName>
    </recommendedName>
</protein>